<dbReference type="Proteomes" id="UP001433638">
    <property type="component" value="Unassembled WGS sequence"/>
</dbReference>
<sequence length="72" mass="7483">MNRLVLTVVAALCGLSAAGGFASEPPPVNIVVASTLQRPLAAKPVHHKHPHKHIVHAHKVPRPSSPAIPAAL</sequence>
<accession>A0ABV1M6U6</accession>
<gene>
    <name evidence="3" type="ORF">ABNW52_15130</name>
</gene>
<dbReference type="RefSeq" id="WP_349589522.1">
    <property type="nucleotide sequence ID" value="NZ_JBEFLD010000008.1"/>
</dbReference>
<feature type="region of interest" description="Disordered" evidence="1">
    <location>
        <begin position="43"/>
        <end position="72"/>
    </location>
</feature>
<name>A0ABV1M6U6_9NEIS</name>
<feature type="compositionally biased region" description="Basic residues" evidence="1">
    <location>
        <begin position="44"/>
        <end position="61"/>
    </location>
</feature>
<protein>
    <submittedName>
        <fullName evidence="3">Uncharacterized protein</fullName>
    </submittedName>
</protein>
<proteinExistence type="predicted"/>
<reference evidence="3" key="1">
    <citation type="submission" date="2024-06" db="EMBL/GenBank/DDBJ databases">
        <title>Genome sequence of Vogesella sp. MAHUQ-64.</title>
        <authorList>
            <person name="Huq M.A."/>
        </authorList>
    </citation>
    <scope>NUCLEOTIDE SEQUENCE</scope>
    <source>
        <strain evidence="3">MAHUQ-64</strain>
    </source>
</reference>
<dbReference type="EMBL" id="JBEFLD010000008">
    <property type="protein sequence ID" value="MEQ6291949.1"/>
    <property type="molecule type" value="Genomic_DNA"/>
</dbReference>
<keyword evidence="4" id="KW-1185">Reference proteome</keyword>
<evidence type="ECO:0000256" key="2">
    <source>
        <dbReference type="SAM" id="SignalP"/>
    </source>
</evidence>
<comment type="caution">
    <text evidence="3">The sequence shown here is derived from an EMBL/GenBank/DDBJ whole genome shotgun (WGS) entry which is preliminary data.</text>
</comment>
<feature type="chain" id="PRO_5046907634" evidence="2">
    <location>
        <begin position="23"/>
        <end position="72"/>
    </location>
</feature>
<organism evidence="3 4">
    <name type="scientific">Vogesella oryzagri</name>
    <dbReference type="NCBI Taxonomy" id="3160864"/>
    <lineage>
        <taxon>Bacteria</taxon>
        <taxon>Pseudomonadati</taxon>
        <taxon>Pseudomonadota</taxon>
        <taxon>Betaproteobacteria</taxon>
        <taxon>Neisseriales</taxon>
        <taxon>Chromobacteriaceae</taxon>
        <taxon>Vogesella</taxon>
    </lineage>
</organism>
<evidence type="ECO:0000313" key="3">
    <source>
        <dbReference type="EMBL" id="MEQ6291949.1"/>
    </source>
</evidence>
<evidence type="ECO:0000313" key="4">
    <source>
        <dbReference type="Proteomes" id="UP001433638"/>
    </source>
</evidence>
<evidence type="ECO:0000256" key="1">
    <source>
        <dbReference type="SAM" id="MobiDB-lite"/>
    </source>
</evidence>
<feature type="signal peptide" evidence="2">
    <location>
        <begin position="1"/>
        <end position="22"/>
    </location>
</feature>
<keyword evidence="2" id="KW-0732">Signal</keyword>